<keyword evidence="1 3" id="KW-0808">Transferase</keyword>
<protein>
    <recommendedName>
        <fullName evidence="3">2-C-methyl-D-erythritol 4-phosphate cytidylyltransferase</fullName>
        <ecNumber evidence="3">2.7.7.60</ecNumber>
    </recommendedName>
    <alternativeName>
        <fullName evidence="3">4-diphosphocytidyl-2C-methyl-D-erythritol synthase</fullName>
    </alternativeName>
    <alternativeName>
        <fullName evidence="3">MEP cytidylyltransferase</fullName>
        <shortName evidence="3">MCT</shortName>
    </alternativeName>
</protein>
<accession>A0A9D9E2I7</accession>
<reference evidence="4" key="2">
    <citation type="journal article" date="2021" name="PeerJ">
        <title>Extensive microbial diversity within the chicken gut microbiome revealed by metagenomics and culture.</title>
        <authorList>
            <person name="Gilroy R."/>
            <person name="Ravi A."/>
            <person name="Getino M."/>
            <person name="Pursley I."/>
            <person name="Horton D.L."/>
            <person name="Alikhan N.F."/>
            <person name="Baker D."/>
            <person name="Gharbi K."/>
            <person name="Hall N."/>
            <person name="Watson M."/>
            <person name="Adriaenssens E.M."/>
            <person name="Foster-Nyarko E."/>
            <person name="Jarju S."/>
            <person name="Secka A."/>
            <person name="Antonio M."/>
            <person name="Oren A."/>
            <person name="Chaudhuri R.R."/>
            <person name="La Ragione R."/>
            <person name="Hildebrand F."/>
            <person name="Pallen M.J."/>
        </authorList>
    </citation>
    <scope>NUCLEOTIDE SEQUENCE</scope>
    <source>
        <strain evidence="4">G3-4614</strain>
    </source>
</reference>
<dbReference type="GO" id="GO:0050518">
    <property type="term" value="F:2-C-methyl-D-erythritol 4-phosphate cytidylyltransferase activity"/>
    <property type="evidence" value="ECO:0007669"/>
    <property type="project" value="UniProtKB-UniRule"/>
</dbReference>
<comment type="catalytic activity">
    <reaction evidence="3">
        <text>2-C-methyl-D-erythritol 4-phosphate + CTP + H(+) = 4-CDP-2-C-methyl-D-erythritol + diphosphate</text>
        <dbReference type="Rhea" id="RHEA:13429"/>
        <dbReference type="ChEBI" id="CHEBI:15378"/>
        <dbReference type="ChEBI" id="CHEBI:33019"/>
        <dbReference type="ChEBI" id="CHEBI:37563"/>
        <dbReference type="ChEBI" id="CHEBI:57823"/>
        <dbReference type="ChEBI" id="CHEBI:58262"/>
        <dbReference type="EC" id="2.7.7.60"/>
    </reaction>
</comment>
<reference evidence="4" key="1">
    <citation type="submission" date="2020-10" db="EMBL/GenBank/DDBJ databases">
        <authorList>
            <person name="Gilroy R."/>
        </authorList>
    </citation>
    <scope>NUCLEOTIDE SEQUENCE</scope>
    <source>
        <strain evidence="4">G3-4614</strain>
    </source>
</reference>
<comment type="caution">
    <text evidence="4">The sequence shown here is derived from an EMBL/GenBank/DDBJ whole genome shotgun (WGS) entry which is preliminary data.</text>
</comment>
<keyword evidence="3" id="KW-0414">Isoprene biosynthesis</keyword>
<gene>
    <name evidence="3" type="primary">ispD</name>
    <name evidence="4" type="ORF">IAC54_01360</name>
</gene>
<dbReference type="PANTHER" id="PTHR32125">
    <property type="entry name" value="2-C-METHYL-D-ERYTHRITOL 4-PHOSPHATE CYTIDYLYLTRANSFERASE, CHLOROPLASTIC"/>
    <property type="match status" value="1"/>
</dbReference>
<dbReference type="HAMAP" id="MF_00108">
    <property type="entry name" value="IspD"/>
    <property type="match status" value="1"/>
</dbReference>
<dbReference type="FunFam" id="3.90.550.10:FF:000003">
    <property type="entry name" value="2-C-methyl-D-erythritol 4-phosphate cytidylyltransferase"/>
    <property type="match status" value="1"/>
</dbReference>
<dbReference type="EC" id="2.7.7.60" evidence="3"/>
<feature type="site" description="Positions MEP for the nucleophilic attack" evidence="3">
    <location>
        <position position="152"/>
    </location>
</feature>
<evidence type="ECO:0000256" key="2">
    <source>
        <dbReference type="ARBA" id="ARBA00022695"/>
    </source>
</evidence>
<feature type="site" description="Transition state stabilizer" evidence="3">
    <location>
        <position position="22"/>
    </location>
</feature>
<dbReference type="InterPro" id="IPR001228">
    <property type="entry name" value="IspD"/>
</dbReference>
<comment type="pathway">
    <text evidence="3">Isoprenoid biosynthesis; isopentenyl diphosphate biosynthesis via DXP pathway; isopentenyl diphosphate from 1-deoxy-D-xylulose 5-phosphate: step 2/6.</text>
</comment>
<feature type="site" description="Positions MEP for the nucleophilic attack" evidence="3">
    <location>
        <position position="206"/>
    </location>
</feature>
<dbReference type="NCBIfam" id="NF001186">
    <property type="entry name" value="PRK00155.2-3"/>
    <property type="match status" value="1"/>
</dbReference>
<name>A0A9D9E2I7_9BACT</name>
<evidence type="ECO:0000313" key="5">
    <source>
        <dbReference type="Proteomes" id="UP000823636"/>
    </source>
</evidence>
<dbReference type="NCBIfam" id="TIGR00453">
    <property type="entry name" value="ispD"/>
    <property type="match status" value="1"/>
</dbReference>
<dbReference type="GO" id="GO:0019288">
    <property type="term" value="P:isopentenyl diphosphate biosynthetic process, methylerythritol 4-phosphate pathway"/>
    <property type="evidence" value="ECO:0007669"/>
    <property type="project" value="UniProtKB-UniRule"/>
</dbReference>
<comment type="similarity">
    <text evidence="3">Belongs to the IspD/TarI cytidylyltransferase family. IspD subfamily.</text>
</comment>
<dbReference type="InterPro" id="IPR050088">
    <property type="entry name" value="IspD/TarI_cytidylyltransf_bact"/>
</dbReference>
<sequence>MKYYAIIVAGGKGTRLGGGIPKQFRLLNGRPMLMYTMDAFFGARRDINVIVVLPEEHIGYWQSLCDEYGFNPKYSIAKGGGSRWESVRNGLALVAESGIVAVHDGARPLVSPALINTAFDTAERFGSAVPAVAPVDSMRIIDKDGNSRILDRDCCRCIQTPQVFSSEILVEAYRLPFSECYTDDASVVESAGGTIKLIDGEKNNIKVTALQDISLAEIILNGG</sequence>
<dbReference type="SUPFAM" id="SSF53448">
    <property type="entry name" value="Nucleotide-diphospho-sugar transferases"/>
    <property type="match status" value="1"/>
</dbReference>
<feature type="site" description="Transition state stabilizer" evidence="3">
    <location>
        <position position="15"/>
    </location>
</feature>
<dbReference type="InterPro" id="IPR029044">
    <property type="entry name" value="Nucleotide-diphossugar_trans"/>
</dbReference>
<organism evidence="4 5">
    <name type="scientific">Candidatus Caccoplasma merdipullorum</name>
    <dbReference type="NCBI Taxonomy" id="2840718"/>
    <lineage>
        <taxon>Bacteria</taxon>
        <taxon>Pseudomonadati</taxon>
        <taxon>Bacteroidota</taxon>
        <taxon>Bacteroidia</taxon>
        <taxon>Bacteroidales</taxon>
        <taxon>Bacteroidaceae</taxon>
        <taxon>Bacteroidaceae incertae sedis</taxon>
        <taxon>Candidatus Caccoplasma</taxon>
    </lineage>
</organism>
<evidence type="ECO:0000256" key="3">
    <source>
        <dbReference type="HAMAP-Rule" id="MF_00108"/>
    </source>
</evidence>
<dbReference type="InterPro" id="IPR034683">
    <property type="entry name" value="IspD/TarI"/>
</dbReference>
<keyword evidence="2 3" id="KW-0548">Nucleotidyltransferase</keyword>
<dbReference type="CDD" id="cd02516">
    <property type="entry name" value="CDP-ME_synthetase"/>
    <property type="match status" value="1"/>
</dbReference>
<comment type="function">
    <text evidence="3">Catalyzes the formation of 4-diphosphocytidyl-2-C-methyl-D-erythritol from CTP and 2-C-methyl-D-erythritol 4-phosphate (MEP).</text>
</comment>
<dbReference type="PANTHER" id="PTHR32125:SF4">
    <property type="entry name" value="2-C-METHYL-D-ERYTHRITOL 4-PHOSPHATE CYTIDYLYLTRANSFERASE, CHLOROPLASTIC"/>
    <property type="match status" value="1"/>
</dbReference>
<dbReference type="Proteomes" id="UP000823636">
    <property type="component" value="Unassembled WGS sequence"/>
</dbReference>
<dbReference type="AlphaFoldDB" id="A0A9D9E2I7"/>
<dbReference type="Pfam" id="PF01128">
    <property type="entry name" value="IspD"/>
    <property type="match status" value="1"/>
</dbReference>
<proteinExistence type="inferred from homology"/>
<evidence type="ECO:0000313" key="4">
    <source>
        <dbReference type="EMBL" id="MBO8437532.1"/>
    </source>
</evidence>
<dbReference type="EMBL" id="JADIMW010000013">
    <property type="protein sequence ID" value="MBO8437532.1"/>
    <property type="molecule type" value="Genomic_DNA"/>
</dbReference>
<dbReference type="Gene3D" id="3.90.550.10">
    <property type="entry name" value="Spore Coat Polysaccharide Biosynthesis Protein SpsA, Chain A"/>
    <property type="match status" value="1"/>
</dbReference>
<evidence type="ECO:0000256" key="1">
    <source>
        <dbReference type="ARBA" id="ARBA00022679"/>
    </source>
</evidence>